<evidence type="ECO:0000259" key="5">
    <source>
        <dbReference type="Pfam" id="PF08281"/>
    </source>
</evidence>
<dbReference type="NCBIfam" id="TIGR02937">
    <property type="entry name" value="sigma70-ECF"/>
    <property type="match status" value="1"/>
</dbReference>
<comment type="similarity">
    <text evidence="1">Belongs to the sigma-70 factor family. ECF subfamily.</text>
</comment>
<evidence type="ECO:0000313" key="6">
    <source>
        <dbReference type="EMBL" id="SDE95119.1"/>
    </source>
</evidence>
<reference evidence="6 7" key="1">
    <citation type="submission" date="2016-10" db="EMBL/GenBank/DDBJ databases">
        <authorList>
            <person name="de Groot N.N."/>
        </authorList>
    </citation>
    <scope>NUCLEOTIDE SEQUENCE [LARGE SCALE GENOMIC DNA]</scope>
    <source>
        <strain evidence="6 7">47C3B</strain>
    </source>
</reference>
<dbReference type="Gene3D" id="1.10.10.10">
    <property type="entry name" value="Winged helix-like DNA-binding domain superfamily/Winged helix DNA-binding domain"/>
    <property type="match status" value="1"/>
</dbReference>
<dbReference type="GO" id="GO:0006352">
    <property type="term" value="P:DNA-templated transcription initiation"/>
    <property type="evidence" value="ECO:0007669"/>
    <property type="project" value="InterPro"/>
</dbReference>
<evidence type="ECO:0000256" key="2">
    <source>
        <dbReference type="ARBA" id="ARBA00023015"/>
    </source>
</evidence>
<keyword evidence="3" id="KW-0731">Sigma factor</keyword>
<dbReference type="GO" id="GO:0016987">
    <property type="term" value="F:sigma factor activity"/>
    <property type="evidence" value="ECO:0007669"/>
    <property type="project" value="UniProtKB-KW"/>
</dbReference>
<dbReference type="PANTHER" id="PTHR43133">
    <property type="entry name" value="RNA POLYMERASE ECF-TYPE SIGMA FACTO"/>
    <property type="match status" value="1"/>
</dbReference>
<dbReference type="AlphaFoldDB" id="A0A1G7H4R1"/>
<dbReference type="GO" id="GO:0003677">
    <property type="term" value="F:DNA binding"/>
    <property type="evidence" value="ECO:0007669"/>
    <property type="project" value="InterPro"/>
</dbReference>
<feature type="domain" description="RNA polymerase sigma factor 70 region 4 type 2" evidence="5">
    <location>
        <begin position="132"/>
        <end position="180"/>
    </location>
</feature>
<dbReference type="SUPFAM" id="SSF88659">
    <property type="entry name" value="Sigma3 and sigma4 domains of RNA polymerase sigma factors"/>
    <property type="match status" value="1"/>
</dbReference>
<organism evidence="6 7">
    <name type="scientific">Mucilaginibacter pineti</name>
    <dbReference type="NCBI Taxonomy" id="1391627"/>
    <lineage>
        <taxon>Bacteria</taxon>
        <taxon>Pseudomonadati</taxon>
        <taxon>Bacteroidota</taxon>
        <taxon>Sphingobacteriia</taxon>
        <taxon>Sphingobacteriales</taxon>
        <taxon>Sphingobacteriaceae</taxon>
        <taxon>Mucilaginibacter</taxon>
    </lineage>
</organism>
<dbReference type="Gene3D" id="1.10.1740.10">
    <property type="match status" value="1"/>
</dbReference>
<keyword evidence="7" id="KW-1185">Reference proteome</keyword>
<dbReference type="Proteomes" id="UP000199072">
    <property type="component" value="Unassembled WGS sequence"/>
</dbReference>
<dbReference type="InterPro" id="IPR039425">
    <property type="entry name" value="RNA_pol_sigma-70-like"/>
</dbReference>
<dbReference type="NCBIfam" id="TIGR02985">
    <property type="entry name" value="Sig70_bacteroi1"/>
    <property type="match status" value="1"/>
</dbReference>
<dbReference type="InterPro" id="IPR013249">
    <property type="entry name" value="RNA_pol_sigma70_r4_t2"/>
</dbReference>
<sequence length="204" mass="23801">MQFGTGLMAAYTTLTDQELADSLRSGDQLAFKELYNRYWTVLLDTAYKRLDSTEAAEEVVQDLFVSLFIKRESLKITYSLDGYLKNALKYKIFDIFRSQYIHNKYVDNVLNQNGVLSLTPEHEMQVKELALKIDRATQKMPEKCREVFLMSRMENLSNKSIASKLSISVSTVEKHISKAMHILEKDFKEYHLEIALVFFYLLRK</sequence>
<protein>
    <submittedName>
        <fullName evidence="6">RNA polymerase sigma-70 factor, ECF subfamily</fullName>
    </submittedName>
</protein>
<dbReference type="InterPro" id="IPR014327">
    <property type="entry name" value="RNA_pol_sigma70_bacteroid"/>
</dbReference>
<dbReference type="InterPro" id="IPR036388">
    <property type="entry name" value="WH-like_DNA-bd_sf"/>
</dbReference>
<accession>A0A1G7H4R1</accession>
<dbReference type="InterPro" id="IPR013324">
    <property type="entry name" value="RNA_pol_sigma_r3/r4-like"/>
</dbReference>
<dbReference type="InterPro" id="IPR013325">
    <property type="entry name" value="RNA_pol_sigma_r2"/>
</dbReference>
<dbReference type="EMBL" id="FNAI01000011">
    <property type="protein sequence ID" value="SDE95119.1"/>
    <property type="molecule type" value="Genomic_DNA"/>
</dbReference>
<proteinExistence type="inferred from homology"/>
<evidence type="ECO:0000313" key="7">
    <source>
        <dbReference type="Proteomes" id="UP000199072"/>
    </source>
</evidence>
<evidence type="ECO:0000256" key="4">
    <source>
        <dbReference type="ARBA" id="ARBA00023163"/>
    </source>
</evidence>
<dbReference type="STRING" id="1391627.SAMN05216464_11148"/>
<name>A0A1G7H4R1_9SPHI</name>
<dbReference type="InterPro" id="IPR014284">
    <property type="entry name" value="RNA_pol_sigma-70_dom"/>
</dbReference>
<dbReference type="SUPFAM" id="SSF88946">
    <property type="entry name" value="Sigma2 domain of RNA polymerase sigma factors"/>
    <property type="match status" value="1"/>
</dbReference>
<dbReference type="Pfam" id="PF08281">
    <property type="entry name" value="Sigma70_r4_2"/>
    <property type="match status" value="1"/>
</dbReference>
<dbReference type="PANTHER" id="PTHR43133:SF46">
    <property type="entry name" value="RNA POLYMERASE SIGMA-70 FACTOR ECF SUBFAMILY"/>
    <property type="match status" value="1"/>
</dbReference>
<evidence type="ECO:0000256" key="3">
    <source>
        <dbReference type="ARBA" id="ARBA00023082"/>
    </source>
</evidence>
<evidence type="ECO:0000256" key="1">
    <source>
        <dbReference type="ARBA" id="ARBA00010641"/>
    </source>
</evidence>
<gene>
    <name evidence="6" type="ORF">SAMN05216464_11148</name>
</gene>
<keyword evidence="4" id="KW-0804">Transcription</keyword>
<keyword evidence="2" id="KW-0805">Transcription regulation</keyword>